<gene>
    <name evidence="10" type="ORF">ACGFZB_02185</name>
</gene>
<accession>A0ABW7AWJ8</accession>
<feature type="transmembrane region" description="Helical" evidence="8">
    <location>
        <begin position="56"/>
        <end position="75"/>
    </location>
</feature>
<feature type="region of interest" description="Disordered" evidence="7">
    <location>
        <begin position="438"/>
        <end position="466"/>
    </location>
</feature>
<sequence>MTLASPLPSAGPVTLAGPVPTIAPHSLLVFLLQLAFLLLFALVLGRLAERFRMPAVVGELCAGLLLGPSVLQHVLPAFSHWLLPQQPEQMHMLDATGQLGVLLLVGVTGAELNFGLVRKRGVTAARVSIAGLVLPLGLGIATGFALSGILLPDGVDATVFAFFLGVAMCVTAIPVIAKTLLDMKLLHRDIGQLILSAGVVDDIVGWFLLSVVSAMATAGLTAGVVATAVLYPVGVVLFAVLAGRPLVGAALRRAGRAEGATPTIMTVVVLVLFGAAATQAMKLESIFGAFVVGVLVGTSKDLDREKLEPLKSTALGFLAPLFFATAGLRMDLTGLRHLDVLAAALAVLAVAVLGKFSGAFLGARFSRLNRWEALALGAGMNCRGVVEVVVAMTGLRLGVLDTDAYTIIILVAIVTSLMTPPVLRFAMTRAEELADAELSLEDAGSGRTRAPDRSGRTGTSNSEVNP</sequence>
<evidence type="ECO:0000256" key="5">
    <source>
        <dbReference type="ARBA" id="ARBA00023065"/>
    </source>
</evidence>
<name>A0ABW7AWJ8_9ACTN</name>
<feature type="compositionally biased region" description="Polar residues" evidence="7">
    <location>
        <begin position="456"/>
        <end position="466"/>
    </location>
</feature>
<dbReference type="InterPro" id="IPR006153">
    <property type="entry name" value="Cation/H_exchanger_TM"/>
</dbReference>
<evidence type="ECO:0000256" key="6">
    <source>
        <dbReference type="ARBA" id="ARBA00023136"/>
    </source>
</evidence>
<evidence type="ECO:0000259" key="9">
    <source>
        <dbReference type="Pfam" id="PF00999"/>
    </source>
</evidence>
<dbReference type="PANTHER" id="PTHR32468">
    <property type="entry name" value="CATION/H + ANTIPORTER"/>
    <property type="match status" value="1"/>
</dbReference>
<evidence type="ECO:0000256" key="1">
    <source>
        <dbReference type="ARBA" id="ARBA00004141"/>
    </source>
</evidence>
<feature type="transmembrane region" description="Helical" evidence="8">
    <location>
        <begin position="95"/>
        <end position="117"/>
    </location>
</feature>
<evidence type="ECO:0000256" key="8">
    <source>
        <dbReference type="SAM" id="Phobius"/>
    </source>
</evidence>
<keyword evidence="3 8" id="KW-0812">Transmembrane</keyword>
<feature type="transmembrane region" description="Helical" evidence="8">
    <location>
        <begin position="129"/>
        <end position="151"/>
    </location>
</feature>
<evidence type="ECO:0000256" key="2">
    <source>
        <dbReference type="ARBA" id="ARBA00022448"/>
    </source>
</evidence>
<evidence type="ECO:0000256" key="3">
    <source>
        <dbReference type="ARBA" id="ARBA00022692"/>
    </source>
</evidence>
<organism evidence="10 11">
    <name type="scientific">Streptomyces cinerochromogenes</name>
    <dbReference type="NCBI Taxonomy" id="66422"/>
    <lineage>
        <taxon>Bacteria</taxon>
        <taxon>Bacillati</taxon>
        <taxon>Actinomycetota</taxon>
        <taxon>Actinomycetes</taxon>
        <taxon>Kitasatosporales</taxon>
        <taxon>Streptomycetaceae</taxon>
        <taxon>Streptomyces</taxon>
    </lineage>
</organism>
<keyword evidence="11" id="KW-1185">Reference proteome</keyword>
<keyword evidence="2" id="KW-0813">Transport</keyword>
<evidence type="ECO:0000256" key="7">
    <source>
        <dbReference type="SAM" id="MobiDB-lite"/>
    </source>
</evidence>
<dbReference type="InterPro" id="IPR038770">
    <property type="entry name" value="Na+/solute_symporter_sf"/>
</dbReference>
<keyword evidence="5" id="KW-0406">Ion transport</keyword>
<feature type="transmembrane region" description="Helical" evidence="8">
    <location>
        <begin position="193"/>
        <end position="216"/>
    </location>
</feature>
<dbReference type="Gene3D" id="1.20.1530.20">
    <property type="match status" value="1"/>
</dbReference>
<protein>
    <submittedName>
        <fullName evidence="10">Cation:proton antiporter</fullName>
    </submittedName>
</protein>
<keyword evidence="4 8" id="KW-1133">Transmembrane helix</keyword>
<proteinExistence type="predicted"/>
<feature type="transmembrane region" description="Helical" evidence="8">
    <location>
        <begin position="404"/>
        <end position="423"/>
    </location>
</feature>
<dbReference type="PANTHER" id="PTHR32468:SF0">
    <property type="entry name" value="K(+)_H(+) ANTIPORTER 1"/>
    <property type="match status" value="1"/>
</dbReference>
<feature type="transmembrane region" description="Helical" evidence="8">
    <location>
        <begin position="340"/>
        <end position="361"/>
    </location>
</feature>
<keyword evidence="6 8" id="KW-0472">Membrane</keyword>
<comment type="caution">
    <text evidence="10">The sequence shown here is derived from an EMBL/GenBank/DDBJ whole genome shotgun (WGS) entry which is preliminary data.</text>
</comment>
<dbReference type="Pfam" id="PF00999">
    <property type="entry name" value="Na_H_Exchanger"/>
    <property type="match status" value="1"/>
</dbReference>
<feature type="domain" description="Cation/H+ exchanger transmembrane" evidence="9">
    <location>
        <begin position="39"/>
        <end position="424"/>
    </location>
</feature>
<evidence type="ECO:0000313" key="10">
    <source>
        <dbReference type="EMBL" id="MFG3009269.1"/>
    </source>
</evidence>
<comment type="subcellular location">
    <subcellularLocation>
        <location evidence="1">Membrane</location>
        <topology evidence="1">Multi-pass membrane protein</topology>
    </subcellularLocation>
</comment>
<evidence type="ECO:0000256" key="4">
    <source>
        <dbReference type="ARBA" id="ARBA00022989"/>
    </source>
</evidence>
<dbReference type="InterPro" id="IPR050794">
    <property type="entry name" value="CPA2_transporter"/>
</dbReference>
<reference evidence="10 11" key="1">
    <citation type="submission" date="2024-10" db="EMBL/GenBank/DDBJ databases">
        <title>The Natural Products Discovery Center: Release of the First 8490 Sequenced Strains for Exploring Actinobacteria Biosynthetic Diversity.</title>
        <authorList>
            <person name="Kalkreuter E."/>
            <person name="Kautsar S.A."/>
            <person name="Yang D."/>
            <person name="Bader C.D."/>
            <person name="Teijaro C.N."/>
            <person name="Fluegel L."/>
            <person name="Davis C.M."/>
            <person name="Simpson J.R."/>
            <person name="Lauterbach L."/>
            <person name="Steele A.D."/>
            <person name="Gui C."/>
            <person name="Meng S."/>
            <person name="Li G."/>
            <person name="Viehrig K."/>
            <person name="Ye F."/>
            <person name="Su P."/>
            <person name="Kiefer A.F."/>
            <person name="Nichols A."/>
            <person name="Cepeda A.J."/>
            <person name="Yan W."/>
            <person name="Fan B."/>
            <person name="Jiang Y."/>
            <person name="Adhikari A."/>
            <person name="Zheng C.-J."/>
            <person name="Schuster L."/>
            <person name="Cowan T.M."/>
            <person name="Smanski M.J."/>
            <person name="Chevrette M.G."/>
            <person name="De Carvalho L.P.S."/>
            <person name="Shen B."/>
        </authorList>
    </citation>
    <scope>NUCLEOTIDE SEQUENCE [LARGE SCALE GENOMIC DNA]</scope>
    <source>
        <strain evidence="10 11">NPDC048320</strain>
    </source>
</reference>
<dbReference type="EMBL" id="JBICYV010000001">
    <property type="protein sequence ID" value="MFG3009269.1"/>
    <property type="molecule type" value="Genomic_DNA"/>
</dbReference>
<feature type="transmembrane region" description="Helical" evidence="8">
    <location>
        <begin position="259"/>
        <end position="277"/>
    </location>
</feature>
<dbReference type="RefSeq" id="WP_392814463.1">
    <property type="nucleotide sequence ID" value="NZ_JBICYV010000001.1"/>
</dbReference>
<feature type="transmembrane region" description="Helical" evidence="8">
    <location>
        <begin position="222"/>
        <end position="247"/>
    </location>
</feature>
<dbReference type="Proteomes" id="UP001604267">
    <property type="component" value="Unassembled WGS sequence"/>
</dbReference>
<feature type="transmembrane region" description="Helical" evidence="8">
    <location>
        <begin position="26"/>
        <end position="44"/>
    </location>
</feature>
<feature type="transmembrane region" description="Helical" evidence="8">
    <location>
        <begin position="157"/>
        <end position="181"/>
    </location>
</feature>
<evidence type="ECO:0000313" key="11">
    <source>
        <dbReference type="Proteomes" id="UP001604267"/>
    </source>
</evidence>